<name>A0AAD0YLX1_CHRNA</name>
<reference evidence="6 7" key="1">
    <citation type="submission" date="2018-11" db="EMBL/GenBank/DDBJ databases">
        <title>Proposal to divide the Flavobacteriaceae and reorganize its genera based on Amino Acid Identity values calculated from whole genome sequences.</title>
        <authorList>
            <person name="Nicholson A.C."/>
            <person name="Gulvik C.A."/>
            <person name="Whitney A.M."/>
            <person name="Humrighouse B.W."/>
            <person name="Bell M."/>
            <person name="Holmes B."/>
            <person name="Steigerwalt A.G."/>
            <person name="Villarma A."/>
            <person name="Sheth M."/>
            <person name="Batra D."/>
            <person name="Pryor J."/>
            <person name="Bernardet J.-F."/>
            <person name="Hugo C."/>
            <person name="Kampfer P."/>
            <person name="Newman J."/>
            <person name="McQuiston J.R."/>
        </authorList>
    </citation>
    <scope>NUCLEOTIDE SEQUENCE [LARGE SCALE GENOMIC DNA]</scope>
    <source>
        <strain evidence="6 7">G0041</strain>
    </source>
</reference>
<proteinExistence type="predicted"/>
<dbReference type="KEGG" id="cnk:EG343_17360"/>
<dbReference type="SMART" id="SM00342">
    <property type="entry name" value="HTH_ARAC"/>
    <property type="match status" value="1"/>
</dbReference>
<keyword evidence="3" id="KW-0812">Transmembrane</keyword>
<dbReference type="AlphaFoldDB" id="A0AAD0YLX1"/>
<protein>
    <submittedName>
        <fullName evidence="6">Helix-turn-helix domain-containing protein</fullName>
    </submittedName>
</protein>
<keyword evidence="3" id="KW-0472">Membrane</keyword>
<gene>
    <name evidence="6" type="ORF">EG343_17360</name>
</gene>
<feature type="domain" description="HTH araC/xylS-type" evidence="5">
    <location>
        <begin position="460"/>
        <end position="572"/>
    </location>
</feature>
<sequence length="589" mass="69333">MMRFKALFLFILLSNLLYSQNKINDSLETYSYKELKNKFYNYFENIKTDQAKTIAKYYLQKAKKEQNTLQTADGYVLIHFNENFSNALKYLDSAAIITKNLKGTIYPSQTYLMKGNLYYKYDNLKYALDNYILGLQHSKAQKDKKQIAYANMNIAYLNSYMGKNADAAKTFRYYLYNGDGITDESQHNQMRISLIYCYVELNKLDSANILINEGLKAPLTSQNKYVNHQYIYYVGAYNLKLKKYDVAVKNFLKAYQYFSGIQDQNMNYSLLNIGKSYEGLKNKEKAVENYTKLDSIIAKSGYTFPELRDVYTFLIDYYKEKNNKEQQLYYIERFLKVDQKLDEQFKYLSTEIPRKYDTPNLLQEKEDIIGELKTRKRVLYISVGILLLILLFIIYLYYKSKKTEKEQRKIAQDLINLVEKRNIEERNEDEKNEVSTFKTAHIEAPEQSEQNDKAPKIISEEVTQFILQELRIFESKELFLKKGITLASLAKNIKTNTTYLSEIINTHKSKNFASYLNDLRIDFALNRLVKDKKFRSYKLSVIAEELGYNNEQAFSLAFKKKTGTTLSMYIKEIDSLNDPQNNNNQLIYK</sequence>
<dbReference type="GO" id="GO:0043565">
    <property type="term" value="F:sequence-specific DNA binding"/>
    <property type="evidence" value="ECO:0007669"/>
    <property type="project" value="InterPro"/>
</dbReference>
<dbReference type="Gene3D" id="1.25.40.10">
    <property type="entry name" value="Tetratricopeptide repeat domain"/>
    <property type="match status" value="1"/>
</dbReference>
<dbReference type="InterPro" id="IPR011990">
    <property type="entry name" value="TPR-like_helical_dom_sf"/>
</dbReference>
<evidence type="ECO:0000313" key="7">
    <source>
        <dbReference type="Proteomes" id="UP000278288"/>
    </source>
</evidence>
<feature type="signal peptide" evidence="4">
    <location>
        <begin position="1"/>
        <end position="19"/>
    </location>
</feature>
<dbReference type="Gene3D" id="1.10.10.60">
    <property type="entry name" value="Homeodomain-like"/>
    <property type="match status" value="2"/>
</dbReference>
<evidence type="ECO:0000313" key="6">
    <source>
        <dbReference type="EMBL" id="AZA92257.1"/>
    </source>
</evidence>
<dbReference type="PROSITE" id="PS01124">
    <property type="entry name" value="HTH_ARAC_FAMILY_2"/>
    <property type="match status" value="1"/>
</dbReference>
<dbReference type="EMBL" id="CP033923">
    <property type="protein sequence ID" value="AZA92257.1"/>
    <property type="molecule type" value="Genomic_DNA"/>
</dbReference>
<dbReference type="SUPFAM" id="SSF46689">
    <property type="entry name" value="Homeodomain-like"/>
    <property type="match status" value="1"/>
</dbReference>
<dbReference type="SUPFAM" id="SSF48452">
    <property type="entry name" value="TPR-like"/>
    <property type="match status" value="2"/>
</dbReference>
<evidence type="ECO:0000256" key="3">
    <source>
        <dbReference type="SAM" id="Phobius"/>
    </source>
</evidence>
<evidence type="ECO:0000256" key="2">
    <source>
        <dbReference type="ARBA" id="ARBA00023163"/>
    </source>
</evidence>
<organism evidence="6 7">
    <name type="scientific">Chryseobacterium nakagawai</name>
    <dbReference type="NCBI Taxonomy" id="1241982"/>
    <lineage>
        <taxon>Bacteria</taxon>
        <taxon>Pseudomonadati</taxon>
        <taxon>Bacteroidota</taxon>
        <taxon>Flavobacteriia</taxon>
        <taxon>Flavobacteriales</taxon>
        <taxon>Weeksellaceae</taxon>
        <taxon>Chryseobacterium group</taxon>
        <taxon>Chryseobacterium</taxon>
    </lineage>
</organism>
<evidence type="ECO:0000256" key="4">
    <source>
        <dbReference type="SAM" id="SignalP"/>
    </source>
</evidence>
<keyword evidence="4" id="KW-0732">Signal</keyword>
<accession>A0AAD0YLX1</accession>
<keyword evidence="1" id="KW-0805">Transcription regulation</keyword>
<dbReference type="InterPro" id="IPR018060">
    <property type="entry name" value="HTH_AraC"/>
</dbReference>
<evidence type="ECO:0000256" key="1">
    <source>
        <dbReference type="ARBA" id="ARBA00023015"/>
    </source>
</evidence>
<dbReference type="Pfam" id="PF12833">
    <property type="entry name" value="HTH_18"/>
    <property type="match status" value="1"/>
</dbReference>
<dbReference type="InterPro" id="IPR009057">
    <property type="entry name" value="Homeodomain-like_sf"/>
</dbReference>
<keyword evidence="7" id="KW-1185">Reference proteome</keyword>
<keyword evidence="2" id="KW-0804">Transcription</keyword>
<feature type="chain" id="PRO_5041920620" evidence="4">
    <location>
        <begin position="20"/>
        <end position="589"/>
    </location>
</feature>
<dbReference type="Proteomes" id="UP000278288">
    <property type="component" value="Chromosome"/>
</dbReference>
<feature type="transmembrane region" description="Helical" evidence="3">
    <location>
        <begin position="378"/>
        <end position="398"/>
    </location>
</feature>
<dbReference type="GO" id="GO:0003700">
    <property type="term" value="F:DNA-binding transcription factor activity"/>
    <property type="evidence" value="ECO:0007669"/>
    <property type="project" value="InterPro"/>
</dbReference>
<keyword evidence="3" id="KW-1133">Transmembrane helix</keyword>
<evidence type="ECO:0000259" key="5">
    <source>
        <dbReference type="PROSITE" id="PS01124"/>
    </source>
</evidence>